<comment type="caution">
    <text evidence="2">The sequence shown here is derived from an EMBL/GenBank/DDBJ whole genome shotgun (WGS) entry which is preliminary data.</text>
</comment>
<feature type="region of interest" description="Disordered" evidence="1">
    <location>
        <begin position="1"/>
        <end position="26"/>
    </location>
</feature>
<sequence>MTSGLSSQLQPLDSKPTGRFLQPNNQDVDSLGTHFASVRFKHTTFRLSSPKHQIRWNSSSTLKLQLRSGFSQYRLVEEECNKDGFLNGSDQAIDFATQLIRCRNWQGLRAIMTEKCLEVCKLDF</sequence>
<reference evidence="2" key="1">
    <citation type="submission" date="2023-06" db="EMBL/GenBank/DDBJ databases">
        <title>Genomic analysis of the entomopathogenic nematode Steinernema hermaphroditum.</title>
        <authorList>
            <person name="Schwarz E.M."/>
            <person name="Heppert J.K."/>
            <person name="Baniya A."/>
            <person name="Schwartz H.T."/>
            <person name="Tan C.-H."/>
            <person name="Antoshechkin I."/>
            <person name="Sternberg P.W."/>
            <person name="Goodrich-Blair H."/>
            <person name="Dillman A.R."/>
        </authorList>
    </citation>
    <scope>NUCLEOTIDE SEQUENCE</scope>
    <source>
        <strain evidence="2">PS9179</strain>
        <tissue evidence="2">Whole animal</tissue>
    </source>
</reference>
<gene>
    <name evidence="2" type="ORF">QR680_002893</name>
</gene>
<proteinExistence type="predicted"/>
<feature type="compositionally biased region" description="Polar residues" evidence="1">
    <location>
        <begin position="1"/>
        <end position="11"/>
    </location>
</feature>
<keyword evidence="3" id="KW-1185">Reference proteome</keyword>
<evidence type="ECO:0000313" key="2">
    <source>
        <dbReference type="EMBL" id="KAK0399086.1"/>
    </source>
</evidence>
<evidence type="ECO:0000256" key="1">
    <source>
        <dbReference type="SAM" id="MobiDB-lite"/>
    </source>
</evidence>
<accession>A0AA39H5F4</accession>
<organism evidence="2 3">
    <name type="scientific">Steinernema hermaphroditum</name>
    <dbReference type="NCBI Taxonomy" id="289476"/>
    <lineage>
        <taxon>Eukaryota</taxon>
        <taxon>Metazoa</taxon>
        <taxon>Ecdysozoa</taxon>
        <taxon>Nematoda</taxon>
        <taxon>Chromadorea</taxon>
        <taxon>Rhabditida</taxon>
        <taxon>Tylenchina</taxon>
        <taxon>Panagrolaimomorpha</taxon>
        <taxon>Strongyloidoidea</taxon>
        <taxon>Steinernematidae</taxon>
        <taxon>Steinernema</taxon>
    </lineage>
</organism>
<dbReference type="EMBL" id="JAUCMV010000005">
    <property type="protein sequence ID" value="KAK0399086.1"/>
    <property type="molecule type" value="Genomic_DNA"/>
</dbReference>
<name>A0AA39H5F4_9BILA</name>
<protein>
    <submittedName>
        <fullName evidence="2">Uncharacterized protein</fullName>
    </submittedName>
</protein>
<dbReference type="AlphaFoldDB" id="A0AA39H5F4"/>
<dbReference type="Proteomes" id="UP001175271">
    <property type="component" value="Unassembled WGS sequence"/>
</dbReference>
<evidence type="ECO:0000313" key="3">
    <source>
        <dbReference type="Proteomes" id="UP001175271"/>
    </source>
</evidence>